<dbReference type="EMBL" id="JRAA01000001">
    <property type="protein sequence ID" value="KHF25926.1"/>
    <property type="molecule type" value="Genomic_DNA"/>
</dbReference>
<dbReference type="InterPro" id="IPR050123">
    <property type="entry name" value="Prok_molybdopt-oxidoreductase"/>
</dbReference>
<keyword evidence="6 11" id="KW-0408">Iron</keyword>
<dbReference type="PROSITE" id="PS00642">
    <property type="entry name" value="COMPLEX1_75K_2"/>
    <property type="match status" value="1"/>
</dbReference>
<dbReference type="GO" id="GO:0008137">
    <property type="term" value="F:NADH dehydrogenase (ubiquinone) activity"/>
    <property type="evidence" value="ECO:0007669"/>
    <property type="project" value="UniProtKB-UniRule"/>
</dbReference>
<keyword evidence="15" id="KW-0560">Oxidoreductase</keyword>
<keyword evidence="3 11" id="KW-0004">4Fe-4S</keyword>
<dbReference type="SMART" id="SM00929">
    <property type="entry name" value="NADH-G_4Fe-4S_3"/>
    <property type="match status" value="1"/>
</dbReference>
<keyword evidence="4 11" id="KW-0479">Metal-binding</keyword>
<dbReference type="PROSITE" id="PS00641">
    <property type="entry name" value="COMPLEX1_75K_1"/>
    <property type="match status" value="1"/>
</dbReference>
<dbReference type="InterPro" id="IPR036010">
    <property type="entry name" value="2Fe-2S_ferredoxin-like_sf"/>
</dbReference>
<keyword evidence="11" id="KW-0874">Quinone</keyword>
<comment type="subunit">
    <text evidence="9">Composed of 13 different subunits. Subunits NuoCD, E, F, and G constitute the peripheral sector of the complex.</text>
</comment>
<evidence type="ECO:0000256" key="7">
    <source>
        <dbReference type="ARBA" id="ARBA00023014"/>
    </source>
</evidence>
<keyword evidence="5 11" id="KW-1278">Translocase</keyword>
<comment type="cofactor">
    <cofactor evidence="11">
        <name>[2Fe-2S] cluster</name>
        <dbReference type="ChEBI" id="CHEBI:190135"/>
    </cofactor>
    <text evidence="11">Binds 1 [2Fe-2S] cluster per subunit.</text>
</comment>
<dbReference type="InterPro" id="IPR001041">
    <property type="entry name" value="2Fe-2S_ferredoxin-type"/>
</dbReference>
<dbReference type="GO" id="GO:0051539">
    <property type="term" value="F:4 iron, 4 sulfur cluster binding"/>
    <property type="evidence" value="ECO:0007669"/>
    <property type="project" value="UniProtKB-KW"/>
</dbReference>
<dbReference type="GO" id="GO:0051537">
    <property type="term" value="F:2 iron, 2 sulfur cluster binding"/>
    <property type="evidence" value="ECO:0007669"/>
    <property type="project" value="UniProtKB-UniRule"/>
</dbReference>
<evidence type="ECO:0000256" key="3">
    <source>
        <dbReference type="ARBA" id="ARBA00022485"/>
    </source>
</evidence>
<dbReference type="InterPro" id="IPR054351">
    <property type="entry name" value="NADH_UbQ_OxRdtase_ferredoxin"/>
</dbReference>
<dbReference type="Gene3D" id="3.30.200.210">
    <property type="match status" value="1"/>
</dbReference>
<evidence type="ECO:0000256" key="11">
    <source>
        <dbReference type="RuleBase" id="RU003525"/>
    </source>
</evidence>
<dbReference type="Gene3D" id="3.30.70.20">
    <property type="match status" value="1"/>
</dbReference>
<keyword evidence="11" id="KW-0001">2Fe-2S</keyword>
<comment type="catalytic activity">
    <reaction evidence="10 11">
        <text>a quinone + NADH + 5 H(+)(in) = a quinol + NAD(+) + 4 H(+)(out)</text>
        <dbReference type="Rhea" id="RHEA:57888"/>
        <dbReference type="ChEBI" id="CHEBI:15378"/>
        <dbReference type="ChEBI" id="CHEBI:24646"/>
        <dbReference type="ChEBI" id="CHEBI:57540"/>
        <dbReference type="ChEBI" id="CHEBI:57945"/>
        <dbReference type="ChEBI" id="CHEBI:132124"/>
    </reaction>
</comment>
<keyword evidence="8 11" id="KW-0520">NAD</keyword>
<feature type="domain" description="4Fe-4S Mo/W bis-MGD-type" evidence="13">
    <location>
        <begin position="222"/>
        <end position="278"/>
    </location>
</feature>
<sequence length="782" mass="84214">MAMSEEQTITIEVDGNQLPAKPGQMLIEVTDAAGITVPRFCYHKNLSISANCRMCLVEVENAPKPLPACATPCADGMKVFTKSPLARAAQKGTMEFLLINHPLDCPICDQGGECELQDVAIGYGNDVSRFAENKRVVADPDIGPLVATEMTRCIHCTRCVRFGDEIAGLRELGATGRGEHTKIGTYVKHAMTSELSGNVIDLCPVGALTSKPFRYTARAWEVTQQETIAPHDSVGSNLYAHVRRGKVMRIVPRENDAINQSWISDRDRFGYEGLDHEERLTQPMVREGGSLKTVSWDDALTKAAESLAKVKTQPDEVMTLVSPSATLEEMYLAQKLVRDMGSNNIDHRLRQIDFRGDSADPQVSWLGVTLDDLENSDAVLLVGSNVRKEQPMINHRLRLAANRGASVMSINPLSTNANYTAGPSLVVKPSEMVKTLQALASAVGAGDEDMPVSDEIRAIAENLRSAADAVVLLGNIAVSHPDYSIVRDTAARVAEATGCALGIIPEAANSVGAWIAGAVPNRLPGGKPVSASGRSVNEMMTPPPQCALLIGVEPMADVARGRALVNSLRGTESVIAVSAYMSDALMEVADVVLPMTPFSETSGTYVNAQRDMQSFNGLVKPKGESRPGWKILRVLGNFLDLEGFDYESSEDVCNELIQQCDDSLPEMKVGQSGASESKTEAGGVEATPYVPAYSVDAVVRRSEPLQSTEDARCVFRMHPQTASAHGLSDGNWAILKQGENHCSAKVVTDDELCEDVLVYASQSGDLIWGNSMIEKADTGVIV</sequence>
<dbReference type="PATRIC" id="fig|2340.3.peg.438"/>
<comment type="caution">
    <text evidence="15">The sequence shown here is derived from an EMBL/GenBank/DDBJ whole genome shotgun (WGS) entry which is preliminary data.</text>
</comment>
<dbReference type="Gene3D" id="3.10.20.740">
    <property type="match status" value="1"/>
</dbReference>
<evidence type="ECO:0000313" key="15">
    <source>
        <dbReference type="EMBL" id="KHF25926.1"/>
    </source>
</evidence>
<dbReference type="FunFam" id="3.30.70.20:FF:000002">
    <property type="entry name" value="NADH-ubiquinone oxidoreductase 75 kDa subunit"/>
    <property type="match status" value="1"/>
</dbReference>
<reference evidence="15 16" key="1">
    <citation type="journal article" date="2014" name="BMC Genomics">
        <title>The genome of the intracellular bacterium of the coastal bivalve, Solemya velum: a blueprint for thriving in and out of symbiosis.</title>
        <authorList>
            <person name="Dmytrenko O."/>
            <person name="Russell S.L."/>
            <person name="Loo W.T."/>
            <person name="Fontanez K.M."/>
            <person name="Liao L."/>
            <person name="Roeselers G."/>
            <person name="Sharma R."/>
            <person name="Stewart F.J."/>
            <person name="Newton I.L."/>
            <person name="Woyke T."/>
            <person name="Wu D."/>
            <person name="Lang J.M."/>
            <person name="Eisen J.A."/>
            <person name="Cavanaugh C.M."/>
        </authorList>
    </citation>
    <scope>NUCLEOTIDE SEQUENCE [LARGE SCALE GENOMIC DNA]</scope>
    <source>
        <strain evidence="15 16">WH</strain>
    </source>
</reference>
<dbReference type="SUPFAM" id="SSF53706">
    <property type="entry name" value="Formate dehydrogenase/DMSO reductase, domains 1-3"/>
    <property type="match status" value="1"/>
</dbReference>
<dbReference type="InterPro" id="IPR006963">
    <property type="entry name" value="Mopterin_OxRdtase_4Fe-4S_dom"/>
</dbReference>
<dbReference type="InterPro" id="IPR000283">
    <property type="entry name" value="NADH_UbQ_OxRdtase_75kDa_su_CS"/>
</dbReference>
<dbReference type="Pfam" id="PF22117">
    <property type="entry name" value="Fer4_Nqo3"/>
    <property type="match status" value="1"/>
</dbReference>
<organism evidence="15 16">
    <name type="scientific">Solemya velum gill symbiont</name>
    <dbReference type="NCBI Taxonomy" id="2340"/>
    <lineage>
        <taxon>Bacteria</taxon>
        <taxon>Pseudomonadati</taxon>
        <taxon>Pseudomonadota</taxon>
        <taxon>Gammaproteobacteria</taxon>
        <taxon>sulfur-oxidizing symbionts</taxon>
    </lineage>
</organism>
<dbReference type="Gene3D" id="3.40.50.740">
    <property type="match status" value="1"/>
</dbReference>
<name>A0A0B0HEQ3_SOVGS</name>
<keyword evidence="16" id="KW-1185">Reference proteome</keyword>
<dbReference type="FunFam" id="3.30.200.210:FF:000002">
    <property type="entry name" value="NADH-ubiquinone oxidoreductase 75 kDa subunit"/>
    <property type="match status" value="1"/>
</dbReference>
<evidence type="ECO:0000256" key="10">
    <source>
        <dbReference type="ARBA" id="ARBA00047712"/>
    </source>
</evidence>
<feature type="domain" description="2Fe-2S ferredoxin-type" evidence="12">
    <location>
        <begin position="7"/>
        <end position="85"/>
    </location>
</feature>
<dbReference type="Pfam" id="PF13510">
    <property type="entry name" value="Fer2_4"/>
    <property type="match status" value="1"/>
</dbReference>
<comment type="function">
    <text evidence="11">NDH-1 shuttles electrons from NADH, via FMN and iron-sulfur (Fe-S) centers, to quinones in the respiratory chain. Couples the redox reaction to proton translocation (for every two electrons transferred, four hydrogen ions are translocated across the cytoplasmic membrane), and thus conserves the redox energy in a proton gradient.</text>
</comment>
<evidence type="ECO:0000259" key="13">
    <source>
        <dbReference type="PROSITE" id="PS51669"/>
    </source>
</evidence>
<evidence type="ECO:0000313" key="16">
    <source>
        <dbReference type="Proteomes" id="UP000030856"/>
    </source>
</evidence>
<dbReference type="STRING" id="2340.JV46_20340"/>
<dbReference type="Pfam" id="PF10588">
    <property type="entry name" value="NADH-G_4Fe-4S_3"/>
    <property type="match status" value="1"/>
</dbReference>
<dbReference type="SUPFAM" id="SSF54862">
    <property type="entry name" value="4Fe-4S ferredoxins"/>
    <property type="match status" value="1"/>
</dbReference>
<dbReference type="PROSITE" id="PS00643">
    <property type="entry name" value="COMPLEX1_75K_3"/>
    <property type="match status" value="1"/>
</dbReference>
<dbReference type="CDD" id="cd00207">
    <property type="entry name" value="fer2"/>
    <property type="match status" value="1"/>
</dbReference>
<dbReference type="GO" id="GO:0016651">
    <property type="term" value="F:oxidoreductase activity, acting on NAD(P)H"/>
    <property type="evidence" value="ECO:0007669"/>
    <property type="project" value="InterPro"/>
</dbReference>
<evidence type="ECO:0000256" key="9">
    <source>
        <dbReference type="ARBA" id="ARBA00026021"/>
    </source>
</evidence>
<dbReference type="AlphaFoldDB" id="A0A0B0HEQ3"/>
<evidence type="ECO:0000256" key="8">
    <source>
        <dbReference type="ARBA" id="ARBA00023027"/>
    </source>
</evidence>
<protein>
    <recommendedName>
        <fullName evidence="11">NADH-quinone oxidoreductase</fullName>
        <ecNumber evidence="11">7.1.1.-</ecNumber>
    </recommendedName>
</protein>
<dbReference type="FunFam" id="3.10.20.740:FF:000001">
    <property type="entry name" value="NADH-quinone oxidoreductase subunit G"/>
    <property type="match status" value="1"/>
</dbReference>
<dbReference type="GO" id="GO:0048038">
    <property type="term" value="F:quinone binding"/>
    <property type="evidence" value="ECO:0007669"/>
    <property type="project" value="UniProtKB-UniRule"/>
</dbReference>
<dbReference type="GO" id="GO:0046872">
    <property type="term" value="F:metal ion binding"/>
    <property type="evidence" value="ECO:0007669"/>
    <property type="project" value="UniProtKB-UniRule"/>
</dbReference>
<evidence type="ECO:0000256" key="2">
    <source>
        <dbReference type="ARBA" id="ARBA00005404"/>
    </source>
</evidence>
<accession>A0A0B0HEQ3</accession>
<evidence type="ECO:0000259" key="14">
    <source>
        <dbReference type="PROSITE" id="PS51839"/>
    </source>
</evidence>
<evidence type="ECO:0000256" key="6">
    <source>
        <dbReference type="ARBA" id="ARBA00023004"/>
    </source>
</evidence>
<dbReference type="Proteomes" id="UP000030856">
    <property type="component" value="Unassembled WGS sequence"/>
</dbReference>
<dbReference type="GO" id="GO:0016020">
    <property type="term" value="C:membrane"/>
    <property type="evidence" value="ECO:0007669"/>
    <property type="project" value="InterPro"/>
</dbReference>
<evidence type="ECO:0000256" key="1">
    <source>
        <dbReference type="ARBA" id="ARBA00001966"/>
    </source>
</evidence>
<dbReference type="InterPro" id="IPR010228">
    <property type="entry name" value="NADH_UbQ_OxRdtase_Gsu"/>
</dbReference>
<evidence type="ECO:0000256" key="4">
    <source>
        <dbReference type="ARBA" id="ARBA00022723"/>
    </source>
</evidence>
<dbReference type="NCBIfam" id="TIGR01973">
    <property type="entry name" value="NuoG"/>
    <property type="match status" value="1"/>
</dbReference>
<dbReference type="GO" id="GO:0042773">
    <property type="term" value="P:ATP synthesis coupled electron transport"/>
    <property type="evidence" value="ECO:0007669"/>
    <property type="project" value="InterPro"/>
</dbReference>
<dbReference type="Gene3D" id="3.40.228.10">
    <property type="entry name" value="Dimethylsulfoxide Reductase, domain 2"/>
    <property type="match status" value="1"/>
</dbReference>
<dbReference type="Pfam" id="PF22151">
    <property type="entry name" value="Fer4_NDSU1"/>
    <property type="match status" value="1"/>
</dbReference>
<comment type="cofactor">
    <cofactor evidence="1 11">
        <name>[4Fe-4S] cluster</name>
        <dbReference type="ChEBI" id="CHEBI:49883"/>
    </cofactor>
</comment>
<dbReference type="Pfam" id="PF00384">
    <property type="entry name" value="Molybdopterin"/>
    <property type="match status" value="1"/>
</dbReference>
<feature type="domain" description="4Fe-4S His(Cys)3-ligated-type" evidence="14">
    <location>
        <begin position="85"/>
        <end position="124"/>
    </location>
</feature>
<dbReference type="EC" id="7.1.1.-" evidence="11"/>
<dbReference type="eggNOG" id="COG1034">
    <property type="taxonomic scope" value="Bacteria"/>
</dbReference>
<evidence type="ECO:0000259" key="12">
    <source>
        <dbReference type="PROSITE" id="PS51085"/>
    </source>
</evidence>
<keyword evidence="7 11" id="KW-0411">Iron-sulfur</keyword>
<proteinExistence type="inferred from homology"/>
<dbReference type="PANTHER" id="PTHR43105">
    <property type="entry name" value="RESPIRATORY NITRATE REDUCTASE"/>
    <property type="match status" value="1"/>
</dbReference>
<dbReference type="SUPFAM" id="SSF54292">
    <property type="entry name" value="2Fe-2S ferredoxin-like"/>
    <property type="match status" value="1"/>
</dbReference>
<dbReference type="InterPro" id="IPR006656">
    <property type="entry name" value="Mopterin_OxRdtase"/>
</dbReference>
<dbReference type="PROSITE" id="PS51085">
    <property type="entry name" value="2FE2S_FER_2"/>
    <property type="match status" value="1"/>
</dbReference>
<dbReference type="PANTHER" id="PTHR43105:SF13">
    <property type="entry name" value="NADH-UBIQUINONE OXIDOREDUCTASE 75 KDA SUBUNIT, MITOCHONDRIAL"/>
    <property type="match status" value="1"/>
</dbReference>
<comment type="similarity">
    <text evidence="2 11">Belongs to the complex I 75 kDa subunit family.</text>
</comment>
<dbReference type="InterPro" id="IPR019574">
    <property type="entry name" value="NADH_UbQ_OxRdtase_Gsu_4Fe4S-bd"/>
</dbReference>
<gene>
    <name evidence="15" type="primary">ndhG</name>
    <name evidence="15" type="ORF">JV46_20340</name>
</gene>
<dbReference type="PROSITE" id="PS51839">
    <property type="entry name" value="4FE4S_HC3"/>
    <property type="match status" value="1"/>
</dbReference>
<dbReference type="PROSITE" id="PS51669">
    <property type="entry name" value="4FE4S_MOW_BIS_MGD"/>
    <property type="match status" value="1"/>
</dbReference>
<evidence type="ECO:0000256" key="5">
    <source>
        <dbReference type="ARBA" id="ARBA00022967"/>
    </source>
</evidence>